<dbReference type="AlphaFoldDB" id="A0A183KG21"/>
<evidence type="ECO:0000313" key="4">
    <source>
        <dbReference type="WBParaSite" id="SCUD_0001397101-mRNA-1"/>
    </source>
</evidence>
<keyword evidence="3" id="KW-1185">Reference proteome</keyword>
<organism evidence="4">
    <name type="scientific">Schistosoma curassoni</name>
    <dbReference type="NCBI Taxonomy" id="6186"/>
    <lineage>
        <taxon>Eukaryota</taxon>
        <taxon>Metazoa</taxon>
        <taxon>Spiralia</taxon>
        <taxon>Lophotrochozoa</taxon>
        <taxon>Platyhelminthes</taxon>
        <taxon>Trematoda</taxon>
        <taxon>Digenea</taxon>
        <taxon>Strigeidida</taxon>
        <taxon>Schistosomatoidea</taxon>
        <taxon>Schistosomatidae</taxon>
        <taxon>Schistosoma</taxon>
    </lineage>
</organism>
<protein>
    <submittedName>
        <fullName evidence="2 4">Uncharacterized protein</fullName>
    </submittedName>
</protein>
<reference evidence="4" key="1">
    <citation type="submission" date="2016-06" db="UniProtKB">
        <authorList>
            <consortium name="WormBaseParasite"/>
        </authorList>
    </citation>
    <scope>IDENTIFICATION</scope>
</reference>
<evidence type="ECO:0000256" key="1">
    <source>
        <dbReference type="SAM" id="Phobius"/>
    </source>
</evidence>
<evidence type="ECO:0000313" key="2">
    <source>
        <dbReference type="EMBL" id="VDP54784.1"/>
    </source>
</evidence>
<keyword evidence="1" id="KW-0812">Transmembrane</keyword>
<keyword evidence="1" id="KW-1133">Transmembrane helix</keyword>
<evidence type="ECO:0000313" key="3">
    <source>
        <dbReference type="Proteomes" id="UP000279833"/>
    </source>
</evidence>
<dbReference type="WBParaSite" id="SCUD_0001397101-mRNA-1">
    <property type="protein sequence ID" value="SCUD_0001397101-mRNA-1"/>
    <property type="gene ID" value="SCUD_0001397101"/>
</dbReference>
<proteinExistence type="predicted"/>
<feature type="transmembrane region" description="Helical" evidence="1">
    <location>
        <begin position="20"/>
        <end position="40"/>
    </location>
</feature>
<keyword evidence="1" id="KW-0472">Membrane</keyword>
<accession>A0A183KG21</accession>
<name>A0A183KG21_9TREM</name>
<dbReference type="EMBL" id="UZAK01036299">
    <property type="protein sequence ID" value="VDP54784.1"/>
    <property type="molecule type" value="Genomic_DNA"/>
</dbReference>
<sequence length="53" mass="6039">MYISPFTVPKHIFSKPVQYVNVSNCILQYILLLFISLLLLSSLTDKIGLDIII</sequence>
<gene>
    <name evidence="2" type="ORF">SCUD_LOCUS13968</name>
</gene>
<dbReference type="Proteomes" id="UP000279833">
    <property type="component" value="Unassembled WGS sequence"/>
</dbReference>
<reference evidence="2 3" key="2">
    <citation type="submission" date="2018-11" db="EMBL/GenBank/DDBJ databases">
        <authorList>
            <consortium name="Pathogen Informatics"/>
        </authorList>
    </citation>
    <scope>NUCLEOTIDE SEQUENCE [LARGE SCALE GENOMIC DNA]</scope>
    <source>
        <strain evidence="2">Dakar</strain>
        <strain evidence="3">Dakar, Senegal</strain>
    </source>
</reference>